<reference evidence="2" key="1">
    <citation type="journal article" date="2023" name="Plant Biotechnol. J.">
        <title>Chromosome-level wild Hevea brasiliensis genome provides new tools for genomic-assisted breeding and valuable loci to elevate rubber yield.</title>
        <authorList>
            <person name="Cheng H."/>
            <person name="Song X."/>
            <person name="Hu Y."/>
            <person name="Wu T."/>
            <person name="Yang Q."/>
            <person name="An Z."/>
            <person name="Feng S."/>
            <person name="Deng Z."/>
            <person name="Wu W."/>
            <person name="Zeng X."/>
            <person name="Tu M."/>
            <person name="Wang X."/>
            <person name="Huang H."/>
        </authorList>
    </citation>
    <scope>NUCLEOTIDE SEQUENCE</scope>
    <source>
        <strain evidence="2">MT/VB/25A 57/8</strain>
    </source>
</reference>
<dbReference type="EMBL" id="JARPOI010000013">
    <property type="protein sequence ID" value="KAJ9162939.1"/>
    <property type="molecule type" value="Genomic_DNA"/>
</dbReference>
<dbReference type="Pfam" id="PF04937">
    <property type="entry name" value="DUF659"/>
    <property type="match status" value="1"/>
</dbReference>
<sequence>MPRGGSSKPCDDIRWKFATPMAKKGEMTCNFYRRKITRKITRLKLHLANIPGQVTICQKEKLLKAFGNFIIHNTLPFSIMKSPWNRPLLRTATEVKPNVSPPIFHNSIDTSNVGRKDGDYYFKIMKKVVEEIGLKKVVQVVMDNEATVKAGGKKLIDKFCDLYWIACSSHCIDFILEDFSKRDHNWVVNYKKKFTDNREIICPDITRFAINFIALESLQRIISKFGQATTGPAYEAKEKKNLSLGNEGRIFWEKAQQMMKIQESLLKVLRLVDGDEKPTIGFIFEVMEKSKVRNLEKFQKLNKVLENH</sequence>
<comment type="caution">
    <text evidence="2">The sequence shown here is derived from an EMBL/GenBank/DDBJ whole genome shotgun (WGS) entry which is preliminary data.</text>
</comment>
<evidence type="ECO:0000259" key="1">
    <source>
        <dbReference type="Pfam" id="PF04937"/>
    </source>
</evidence>
<dbReference type="InterPro" id="IPR007021">
    <property type="entry name" value="DUF659"/>
</dbReference>
<evidence type="ECO:0000313" key="3">
    <source>
        <dbReference type="Proteomes" id="UP001174677"/>
    </source>
</evidence>
<gene>
    <name evidence="2" type="ORF">P3X46_022671</name>
</gene>
<dbReference type="PANTHER" id="PTHR32166">
    <property type="entry name" value="OSJNBA0013A04.12 PROTEIN"/>
    <property type="match status" value="1"/>
</dbReference>
<proteinExistence type="predicted"/>
<evidence type="ECO:0000313" key="2">
    <source>
        <dbReference type="EMBL" id="KAJ9162939.1"/>
    </source>
</evidence>
<accession>A0ABQ9LAD2</accession>
<dbReference type="SUPFAM" id="SSF53098">
    <property type="entry name" value="Ribonuclease H-like"/>
    <property type="match status" value="1"/>
</dbReference>
<dbReference type="InterPro" id="IPR012337">
    <property type="entry name" value="RNaseH-like_sf"/>
</dbReference>
<name>A0ABQ9LAD2_HEVBR</name>
<dbReference type="Proteomes" id="UP001174677">
    <property type="component" value="Chromosome 13"/>
</dbReference>
<keyword evidence="3" id="KW-1185">Reference proteome</keyword>
<feature type="domain" description="DUF659" evidence="1">
    <location>
        <begin position="102"/>
        <end position="183"/>
    </location>
</feature>
<dbReference type="PANTHER" id="PTHR32166:SF122">
    <property type="entry name" value="OS09G0499600 PROTEIN"/>
    <property type="match status" value="1"/>
</dbReference>
<protein>
    <recommendedName>
        <fullName evidence="1">DUF659 domain-containing protein</fullName>
    </recommendedName>
</protein>
<organism evidence="2 3">
    <name type="scientific">Hevea brasiliensis</name>
    <name type="common">Para rubber tree</name>
    <name type="synonym">Siphonia brasiliensis</name>
    <dbReference type="NCBI Taxonomy" id="3981"/>
    <lineage>
        <taxon>Eukaryota</taxon>
        <taxon>Viridiplantae</taxon>
        <taxon>Streptophyta</taxon>
        <taxon>Embryophyta</taxon>
        <taxon>Tracheophyta</taxon>
        <taxon>Spermatophyta</taxon>
        <taxon>Magnoliopsida</taxon>
        <taxon>eudicotyledons</taxon>
        <taxon>Gunneridae</taxon>
        <taxon>Pentapetalae</taxon>
        <taxon>rosids</taxon>
        <taxon>fabids</taxon>
        <taxon>Malpighiales</taxon>
        <taxon>Euphorbiaceae</taxon>
        <taxon>Crotonoideae</taxon>
        <taxon>Micrandreae</taxon>
        <taxon>Hevea</taxon>
    </lineage>
</organism>